<dbReference type="EMBL" id="FP929061">
    <property type="protein sequence ID" value="CBL38737.1"/>
    <property type="molecule type" value="Genomic_DNA"/>
</dbReference>
<reference evidence="2" key="3">
    <citation type="submission" date="2023-08" db="EMBL/GenBank/DDBJ databases">
        <title>Complete Genome Sequences of butyrate producing Anaerostipes hadrus strains BA1 and GIF7 isolated from the terminal ileum of a healthy lean male.</title>
        <authorList>
            <person name="Low A."/>
            <person name="Sheludchenko M."/>
            <person name="Cheng H.E."/>
            <person name="Koh X.Q."/>
            <person name="Lee J."/>
        </authorList>
    </citation>
    <scope>NUCLEOTIDE SEQUENCE</scope>
    <source>
        <strain evidence="2">BA1</strain>
    </source>
</reference>
<dbReference type="KEGG" id="bprl:CL2_18320"/>
<dbReference type="AlphaFoldDB" id="D4N1J2"/>
<evidence type="ECO:0000313" key="3">
    <source>
        <dbReference type="Proteomes" id="UP000008960"/>
    </source>
</evidence>
<name>D4N1J2_ANAHA</name>
<proteinExistence type="predicted"/>
<dbReference type="GeneID" id="92740679"/>
<dbReference type="Proteomes" id="UP000008960">
    <property type="component" value="Chromosome"/>
</dbReference>
<dbReference type="EMBL" id="CP132968">
    <property type="protein sequence ID" value="WMD17397.1"/>
    <property type="molecule type" value="Genomic_DNA"/>
</dbReference>
<accession>D4N1J2</accession>
<reference evidence="1 3" key="1">
    <citation type="submission" date="2010-03" db="EMBL/GenBank/DDBJ databases">
        <title>The genome sequence of Clostridiales sp. SSC/2.</title>
        <authorList>
            <consortium name="metaHIT consortium -- http://www.metahit.eu/"/>
            <person name="Pajon A."/>
            <person name="Turner K."/>
            <person name="Parkhill J."/>
            <person name="Duncan S."/>
            <person name="Flint H."/>
        </authorList>
    </citation>
    <scope>NUCLEOTIDE SEQUENCE [LARGE SCALE GENOMIC DNA]</scope>
    <source>
        <strain evidence="1 3">SSC/2</strain>
    </source>
</reference>
<sequence>MDIEKMKKILSTEYGINSPEELDEAMKRSKGIDLAIFTMPINKINKKEK</sequence>
<evidence type="ECO:0000313" key="1">
    <source>
        <dbReference type="EMBL" id="CBL38737.1"/>
    </source>
</evidence>
<gene>
    <name evidence="1" type="ORF">CL2_18320</name>
    <name evidence="2" type="ORF">RBI15_04705</name>
</gene>
<dbReference type="RefSeq" id="WP_015530573.1">
    <property type="nucleotide sequence ID" value="NC_021016.1"/>
</dbReference>
<organism evidence="1 3">
    <name type="scientific">Anaerostipes hadrus</name>
    <dbReference type="NCBI Taxonomy" id="649756"/>
    <lineage>
        <taxon>Bacteria</taxon>
        <taxon>Bacillati</taxon>
        <taxon>Bacillota</taxon>
        <taxon>Clostridia</taxon>
        <taxon>Lachnospirales</taxon>
        <taxon>Lachnospiraceae</taxon>
        <taxon>Anaerostipes</taxon>
    </lineage>
</organism>
<dbReference type="Proteomes" id="UP001243496">
    <property type="component" value="Chromosome"/>
</dbReference>
<reference evidence="1 3" key="2">
    <citation type="submission" date="2010-03" db="EMBL/GenBank/DDBJ databases">
        <authorList>
            <person name="Pajon A."/>
        </authorList>
    </citation>
    <scope>NUCLEOTIDE SEQUENCE [LARGE SCALE GENOMIC DNA]</scope>
    <source>
        <strain evidence="1 3">SSC/2</strain>
    </source>
</reference>
<evidence type="ECO:0000313" key="2">
    <source>
        <dbReference type="EMBL" id="WMD17397.1"/>
    </source>
</evidence>
<protein>
    <submittedName>
        <fullName evidence="1">Uncharacterized protein</fullName>
    </submittedName>
</protein>